<keyword evidence="2" id="KW-1185">Reference proteome</keyword>
<proteinExistence type="predicted"/>
<reference evidence="2" key="1">
    <citation type="submission" date="2016-05" db="EMBL/GenBank/DDBJ databases">
        <title>Comparative genomics of biotechnologically important yeasts.</title>
        <authorList>
            <consortium name="DOE Joint Genome Institute"/>
            <person name="Riley R."/>
            <person name="Haridas S."/>
            <person name="Wolfe K.H."/>
            <person name="Lopes M.R."/>
            <person name="Hittinger C.T."/>
            <person name="Goker M."/>
            <person name="Salamov A."/>
            <person name="Wisecaver J."/>
            <person name="Long T.M."/>
            <person name="Aerts A.L."/>
            <person name="Barry K."/>
            <person name="Choi C."/>
            <person name="Clum A."/>
            <person name="Coughlan A.Y."/>
            <person name="Deshpande S."/>
            <person name="Douglass A.P."/>
            <person name="Hanson S.J."/>
            <person name="Klenk H.-P."/>
            <person name="Labutti K."/>
            <person name="Lapidus A."/>
            <person name="Lindquist E."/>
            <person name="Lipzen A."/>
            <person name="Meier-Kolthoff J.P."/>
            <person name="Ohm R.A."/>
            <person name="Otillar R.P."/>
            <person name="Pangilinan J."/>
            <person name="Peng Y."/>
            <person name="Rokas A."/>
            <person name="Rosa C.A."/>
            <person name="Scheuner C."/>
            <person name="Sibirny A.A."/>
            <person name="Slot J.C."/>
            <person name="Stielow J.B."/>
            <person name="Sun H."/>
            <person name="Kurtzman C.P."/>
            <person name="Blackwell M."/>
            <person name="Grigoriev I.V."/>
            <person name="Jeffries T.W."/>
        </authorList>
    </citation>
    <scope>NUCLEOTIDE SEQUENCE [LARGE SCALE GENOMIC DNA]</scope>
    <source>
        <strain evidence="2">NRRL Y-12698</strain>
    </source>
</reference>
<name>A0A1E3QJD6_9ASCO</name>
<gene>
    <name evidence="1" type="ORF">BABINDRAFT_163210</name>
</gene>
<dbReference type="RefSeq" id="XP_018983151.1">
    <property type="nucleotide sequence ID" value="XM_019129775.1"/>
</dbReference>
<dbReference type="GeneID" id="30147628"/>
<dbReference type="EMBL" id="KV454438">
    <property type="protein sequence ID" value="ODQ77823.1"/>
    <property type="molecule type" value="Genomic_DNA"/>
</dbReference>
<organism evidence="1 2">
    <name type="scientific">Babjeviella inositovora NRRL Y-12698</name>
    <dbReference type="NCBI Taxonomy" id="984486"/>
    <lineage>
        <taxon>Eukaryota</taxon>
        <taxon>Fungi</taxon>
        <taxon>Dikarya</taxon>
        <taxon>Ascomycota</taxon>
        <taxon>Saccharomycotina</taxon>
        <taxon>Pichiomycetes</taxon>
        <taxon>Serinales incertae sedis</taxon>
        <taxon>Babjeviella</taxon>
    </lineage>
</organism>
<sequence>MTYLDISDNDIGDAKVDRIEEVRFPASLDNLCISDSEKLFVAYDPEKVLFPQSMESFEGYNTGRQRDRDFAENPIGQYFAKQMGFPFLMGMDISLVDEVELFTSGRA</sequence>
<evidence type="ECO:0000313" key="2">
    <source>
        <dbReference type="Proteomes" id="UP000094336"/>
    </source>
</evidence>
<dbReference type="AlphaFoldDB" id="A0A1E3QJD6"/>
<protein>
    <submittedName>
        <fullName evidence="1">Uncharacterized protein</fullName>
    </submittedName>
</protein>
<dbReference type="Proteomes" id="UP000094336">
    <property type="component" value="Unassembled WGS sequence"/>
</dbReference>
<evidence type="ECO:0000313" key="1">
    <source>
        <dbReference type="EMBL" id="ODQ77823.1"/>
    </source>
</evidence>
<accession>A0A1E3QJD6</accession>